<dbReference type="GO" id="GO:0006281">
    <property type="term" value="P:DNA repair"/>
    <property type="evidence" value="ECO:0007669"/>
    <property type="project" value="TreeGrafter"/>
</dbReference>
<evidence type="ECO:0000313" key="13">
    <source>
        <dbReference type="EMBL" id="NOI11214.1"/>
    </source>
</evidence>
<dbReference type="Pfam" id="PF01131">
    <property type="entry name" value="Topoisom_bac"/>
    <property type="match status" value="1"/>
</dbReference>
<dbReference type="InterPro" id="IPR006171">
    <property type="entry name" value="TOPRIM_dom"/>
</dbReference>
<name>A0A7Y4B687_VIBAL</name>
<gene>
    <name evidence="13" type="ORF">F0254_20475</name>
</gene>
<evidence type="ECO:0000259" key="12">
    <source>
        <dbReference type="PROSITE" id="PS52039"/>
    </source>
</evidence>
<evidence type="ECO:0000256" key="5">
    <source>
        <dbReference type="ARBA" id="ARBA00023125"/>
    </source>
</evidence>
<dbReference type="InterPro" id="IPR003602">
    <property type="entry name" value="Topo_IA_DNA-bd_dom"/>
</dbReference>
<keyword evidence="5" id="KW-0238">DNA-binding</keyword>
<dbReference type="Pfam" id="PF01751">
    <property type="entry name" value="Toprim"/>
    <property type="match status" value="1"/>
</dbReference>
<evidence type="ECO:0000256" key="9">
    <source>
        <dbReference type="ARBA" id="ARBA00032235"/>
    </source>
</evidence>
<evidence type="ECO:0000256" key="8">
    <source>
        <dbReference type="ARBA" id="ARBA00031985"/>
    </source>
</evidence>
<dbReference type="EC" id="5.6.2.1" evidence="3"/>
<dbReference type="Gene3D" id="1.10.290.10">
    <property type="entry name" value="Topoisomerase I, domain 4"/>
    <property type="match status" value="1"/>
</dbReference>
<dbReference type="GO" id="GO:0006265">
    <property type="term" value="P:DNA topological change"/>
    <property type="evidence" value="ECO:0007669"/>
    <property type="project" value="InterPro"/>
</dbReference>
<dbReference type="PRINTS" id="PR00417">
    <property type="entry name" value="PRTPISMRASEI"/>
</dbReference>
<dbReference type="Gene3D" id="1.10.460.10">
    <property type="entry name" value="Topoisomerase I, domain 2"/>
    <property type="match status" value="1"/>
</dbReference>
<dbReference type="PROSITE" id="PS00396">
    <property type="entry name" value="TOPO_IA_1"/>
    <property type="match status" value="1"/>
</dbReference>
<evidence type="ECO:0000313" key="14">
    <source>
        <dbReference type="Proteomes" id="UP000532247"/>
    </source>
</evidence>
<dbReference type="Proteomes" id="UP000532247">
    <property type="component" value="Unassembled WGS sequence"/>
</dbReference>
<comment type="catalytic activity">
    <reaction evidence="1">
        <text>ATP-independent breakage of single-stranded DNA, followed by passage and rejoining.</text>
        <dbReference type="EC" id="5.6.2.1"/>
    </reaction>
</comment>
<dbReference type="PANTHER" id="PTHR11390">
    <property type="entry name" value="PROKARYOTIC DNA TOPOISOMERASE"/>
    <property type="match status" value="1"/>
</dbReference>
<dbReference type="InterPro" id="IPR013497">
    <property type="entry name" value="Topo_IA_cen"/>
</dbReference>
<dbReference type="InterPro" id="IPR023405">
    <property type="entry name" value="Topo_IA_core_domain"/>
</dbReference>
<dbReference type="GO" id="GO:0043597">
    <property type="term" value="C:cytoplasmic replication fork"/>
    <property type="evidence" value="ECO:0007669"/>
    <property type="project" value="TreeGrafter"/>
</dbReference>
<dbReference type="InterPro" id="IPR003601">
    <property type="entry name" value="Topo_IA_2"/>
</dbReference>
<evidence type="ECO:0000256" key="3">
    <source>
        <dbReference type="ARBA" id="ARBA00012891"/>
    </source>
</evidence>
<dbReference type="SMART" id="SM00436">
    <property type="entry name" value="TOP1Bc"/>
    <property type="match status" value="1"/>
</dbReference>
<organism evidence="13 14">
    <name type="scientific">Vibrio alginolyticus</name>
    <dbReference type="NCBI Taxonomy" id="663"/>
    <lineage>
        <taxon>Bacteria</taxon>
        <taxon>Pseudomonadati</taxon>
        <taxon>Pseudomonadota</taxon>
        <taxon>Gammaproteobacteria</taxon>
        <taxon>Vibrionales</taxon>
        <taxon>Vibrionaceae</taxon>
        <taxon>Vibrio</taxon>
    </lineage>
</organism>
<evidence type="ECO:0000256" key="7">
    <source>
        <dbReference type="ARBA" id="ARBA00030003"/>
    </source>
</evidence>
<feature type="domain" description="Topo IA-type catalytic" evidence="12">
    <location>
        <begin position="153"/>
        <end position="604"/>
    </location>
</feature>
<comment type="similarity">
    <text evidence="2">Belongs to the type IA topoisomerase family.</text>
</comment>
<proteinExistence type="inferred from homology"/>
<dbReference type="GO" id="GO:0003917">
    <property type="term" value="F:DNA topoisomerase type I (single strand cut, ATP-independent) activity"/>
    <property type="evidence" value="ECO:0007669"/>
    <property type="project" value="UniProtKB-EC"/>
</dbReference>
<dbReference type="AlphaFoldDB" id="A0A7Y4B687"/>
<dbReference type="CDD" id="cd03362">
    <property type="entry name" value="TOPRIM_TopoIA_TopoIII"/>
    <property type="match status" value="1"/>
</dbReference>
<evidence type="ECO:0000256" key="1">
    <source>
        <dbReference type="ARBA" id="ARBA00000213"/>
    </source>
</evidence>
<evidence type="ECO:0000256" key="10">
    <source>
        <dbReference type="ARBA" id="ARBA00032877"/>
    </source>
</evidence>
<dbReference type="InterPro" id="IPR013825">
    <property type="entry name" value="Topo_IA_cen_sub2"/>
</dbReference>
<dbReference type="InterPro" id="IPR013824">
    <property type="entry name" value="Topo_IA_cen_sub1"/>
</dbReference>
<keyword evidence="4" id="KW-0799">Topoisomerase</keyword>
<evidence type="ECO:0000256" key="4">
    <source>
        <dbReference type="ARBA" id="ARBA00023029"/>
    </source>
</evidence>
<dbReference type="GO" id="GO:0003677">
    <property type="term" value="F:DNA binding"/>
    <property type="evidence" value="ECO:0007669"/>
    <property type="project" value="UniProtKB-KW"/>
</dbReference>
<dbReference type="EMBL" id="VTYF01000015">
    <property type="protein sequence ID" value="NOI11214.1"/>
    <property type="molecule type" value="Genomic_DNA"/>
</dbReference>
<dbReference type="RefSeq" id="WP_171346149.1">
    <property type="nucleotide sequence ID" value="NZ_JAGDLQ010000012.1"/>
</dbReference>
<reference evidence="13 14" key="1">
    <citation type="submission" date="2019-09" db="EMBL/GenBank/DDBJ databases">
        <title>Draft genome sequencing and comparative genomics of hatchery-associated Vibrios.</title>
        <authorList>
            <person name="Kehlet-Delgado H."/>
            <person name="Mueller R.S."/>
        </authorList>
    </citation>
    <scope>NUCLEOTIDE SEQUENCE [LARGE SCALE GENOMIC DNA]</scope>
    <source>
        <strain evidence="13 14">081416A</strain>
    </source>
</reference>
<evidence type="ECO:0000256" key="6">
    <source>
        <dbReference type="ARBA" id="ARBA00023235"/>
    </source>
</evidence>
<dbReference type="Gene3D" id="2.70.20.10">
    <property type="entry name" value="Topoisomerase I, domain 3"/>
    <property type="match status" value="1"/>
</dbReference>
<dbReference type="Gene3D" id="3.40.50.140">
    <property type="match status" value="1"/>
</dbReference>
<dbReference type="PROSITE" id="PS52039">
    <property type="entry name" value="TOPO_IA_2"/>
    <property type="match status" value="1"/>
</dbReference>
<dbReference type="InterPro" id="IPR000380">
    <property type="entry name" value="Topo_IA"/>
</dbReference>
<dbReference type="GO" id="GO:0006310">
    <property type="term" value="P:DNA recombination"/>
    <property type="evidence" value="ECO:0007669"/>
    <property type="project" value="TreeGrafter"/>
</dbReference>
<dbReference type="InterPro" id="IPR034144">
    <property type="entry name" value="TOPRIM_TopoIII"/>
</dbReference>
<feature type="domain" description="Toprim" evidence="11">
    <location>
        <begin position="2"/>
        <end position="135"/>
    </location>
</feature>
<dbReference type="InterPro" id="IPR013826">
    <property type="entry name" value="Topo_IA_cen_sub3"/>
</dbReference>
<protein>
    <recommendedName>
        <fullName evidence="3">DNA topoisomerase</fullName>
        <ecNumber evidence="3">5.6.2.1</ecNumber>
    </recommendedName>
    <alternativeName>
        <fullName evidence="10">Omega-protein</fullName>
    </alternativeName>
    <alternativeName>
        <fullName evidence="9">Relaxing enzyme</fullName>
    </alternativeName>
    <alternativeName>
        <fullName evidence="7">Swivelase</fullName>
    </alternativeName>
    <alternativeName>
        <fullName evidence="8">Untwisting enzyme</fullName>
    </alternativeName>
</protein>
<keyword evidence="6" id="KW-0413">Isomerase</keyword>
<sequence>MFDVIICEKPSQGRAVAEVFGAKQGRKGYIEGRGVLVTWCVGHLLELAKPEDYDPKYKKWSLEHLPIIPQKFVYKAKSSTRSQLKVIKDLLKKGEAGRIIIATDGDREGEAIGRNVLNHCGYKKNNIYRAWLRSTDSQALKEAFDNLKPIKETSGYYDAAIGRSEYDWLLGMNVSRALGCIKPKPKSTGLRQSGTFKVSFGRVQSSALGIAIKRELEIKQFKPTKHFGVKATFNIRGSEFEGKWDIPESLLDEHGHFLNENDANAIAQAVRSANAVVLTAEYENKTISAPIPFKLSELIKEASRFGLTPEQTTDAMQTLYDPPKSLVTYPRTDNGYLPKTMLDQVPDIFSHLESGSYAEEVGFCDPQIVGVCWNDKKLDGSSHHGIIPTRKSAAGIELDKNESIIYDLICRRFLQQFAPKAEEAKSKIVCGVGQLHFVSTGSTETFKGWRSLSVKEGVRKSLQLPKVQVDEVAGVVDAVTEEKITKPPKRFTLASLVDEMGRANLYCEDKQLSKVLKDGDGVGTEATRPGIVTELNKKKQLVVKKGFVEVPQEVIHFVHANIPGDLMSVDMTATIELLLNAVEKGDMSLSDFRKAQAKFVKDTIERLTSGK</sequence>
<evidence type="ECO:0000259" key="11">
    <source>
        <dbReference type="PROSITE" id="PS50880"/>
    </source>
</evidence>
<accession>A0A7Y4B687</accession>
<dbReference type="PANTHER" id="PTHR11390:SF21">
    <property type="entry name" value="DNA TOPOISOMERASE 3-ALPHA"/>
    <property type="match status" value="1"/>
</dbReference>
<dbReference type="SMART" id="SM00437">
    <property type="entry name" value="TOP1Ac"/>
    <property type="match status" value="1"/>
</dbReference>
<dbReference type="PROSITE" id="PS50880">
    <property type="entry name" value="TOPRIM"/>
    <property type="match status" value="1"/>
</dbReference>
<dbReference type="SMART" id="SM00493">
    <property type="entry name" value="TOPRIM"/>
    <property type="match status" value="1"/>
</dbReference>
<dbReference type="SUPFAM" id="SSF56712">
    <property type="entry name" value="Prokaryotic type I DNA topoisomerase"/>
    <property type="match status" value="1"/>
</dbReference>
<dbReference type="InterPro" id="IPR023406">
    <property type="entry name" value="Topo_IA_AS"/>
</dbReference>
<comment type="caution">
    <text evidence="13">The sequence shown here is derived from an EMBL/GenBank/DDBJ whole genome shotgun (WGS) entry which is preliminary data.</text>
</comment>
<evidence type="ECO:0000256" key="2">
    <source>
        <dbReference type="ARBA" id="ARBA00009446"/>
    </source>
</evidence>